<dbReference type="Proteomes" id="UP000694941">
    <property type="component" value="Unplaced"/>
</dbReference>
<dbReference type="InterPro" id="IPR006019">
    <property type="entry name" value="PID_Shc-like"/>
</dbReference>
<evidence type="ECO:0000313" key="7">
    <source>
        <dbReference type="RefSeq" id="XP_022249606.1"/>
    </source>
</evidence>
<gene>
    <name evidence="7" type="primary">LOC106465580</name>
</gene>
<keyword evidence="6" id="KW-1185">Reference proteome</keyword>
<dbReference type="PROSITE" id="PS50001">
    <property type="entry name" value="SH2"/>
    <property type="match status" value="1"/>
</dbReference>
<dbReference type="PANTHER" id="PTHR10337">
    <property type="entry name" value="SHC TRANSFORMING PROTEIN"/>
    <property type="match status" value="1"/>
</dbReference>
<organism evidence="6 7">
    <name type="scientific">Limulus polyphemus</name>
    <name type="common">Atlantic horseshoe crab</name>
    <dbReference type="NCBI Taxonomy" id="6850"/>
    <lineage>
        <taxon>Eukaryota</taxon>
        <taxon>Metazoa</taxon>
        <taxon>Ecdysozoa</taxon>
        <taxon>Arthropoda</taxon>
        <taxon>Chelicerata</taxon>
        <taxon>Merostomata</taxon>
        <taxon>Xiphosura</taxon>
        <taxon>Limulidae</taxon>
        <taxon>Limulus</taxon>
    </lineage>
</organism>
<evidence type="ECO:0000256" key="2">
    <source>
        <dbReference type="PROSITE-ProRule" id="PRU00191"/>
    </source>
</evidence>
<proteinExistence type="predicted"/>
<evidence type="ECO:0000313" key="6">
    <source>
        <dbReference type="Proteomes" id="UP000694941"/>
    </source>
</evidence>
<evidence type="ECO:0000256" key="3">
    <source>
        <dbReference type="SAM" id="MobiDB-lite"/>
    </source>
</evidence>
<evidence type="ECO:0000256" key="1">
    <source>
        <dbReference type="ARBA" id="ARBA00022999"/>
    </source>
</evidence>
<dbReference type="InterPro" id="IPR051235">
    <property type="entry name" value="CEP152/SHC-Transforming"/>
</dbReference>
<dbReference type="SUPFAM" id="SSF55550">
    <property type="entry name" value="SH2 domain"/>
    <property type="match status" value="1"/>
</dbReference>
<name>A0ABM1T150_LIMPO</name>
<dbReference type="GeneID" id="106465580"/>
<dbReference type="CDD" id="cd01209">
    <property type="entry name" value="PTB_Shc"/>
    <property type="match status" value="1"/>
</dbReference>
<dbReference type="CDD" id="cd09925">
    <property type="entry name" value="SH2_SHC"/>
    <property type="match status" value="1"/>
</dbReference>
<dbReference type="InterPro" id="IPR035676">
    <property type="entry name" value="SHC_SH2"/>
</dbReference>
<dbReference type="SUPFAM" id="SSF50729">
    <property type="entry name" value="PH domain-like"/>
    <property type="match status" value="1"/>
</dbReference>
<dbReference type="SMART" id="SM00252">
    <property type="entry name" value="SH2"/>
    <property type="match status" value="1"/>
</dbReference>
<feature type="region of interest" description="Disordered" evidence="3">
    <location>
        <begin position="487"/>
        <end position="517"/>
    </location>
</feature>
<dbReference type="InterPro" id="IPR006020">
    <property type="entry name" value="PTB/PI_dom"/>
</dbReference>
<dbReference type="RefSeq" id="XP_022249606.1">
    <property type="nucleotide sequence ID" value="XM_022393898.1"/>
</dbReference>
<dbReference type="SMART" id="SM00462">
    <property type="entry name" value="PTB"/>
    <property type="match status" value="1"/>
</dbReference>
<dbReference type="Pfam" id="PF00640">
    <property type="entry name" value="PID"/>
    <property type="match status" value="1"/>
</dbReference>
<keyword evidence="1 2" id="KW-0727">SH2 domain</keyword>
<dbReference type="InterPro" id="IPR036860">
    <property type="entry name" value="SH2_dom_sf"/>
</dbReference>
<dbReference type="Gene3D" id="3.30.505.10">
    <property type="entry name" value="SH2 domain"/>
    <property type="match status" value="1"/>
</dbReference>
<evidence type="ECO:0000259" key="5">
    <source>
        <dbReference type="PROSITE" id="PS50001"/>
    </source>
</evidence>
<feature type="domain" description="PID" evidence="4">
    <location>
        <begin position="155"/>
        <end position="313"/>
    </location>
</feature>
<dbReference type="Pfam" id="PF00017">
    <property type="entry name" value="SH2"/>
    <property type="match status" value="1"/>
</dbReference>
<dbReference type="Gene3D" id="2.30.29.30">
    <property type="entry name" value="Pleckstrin-homology domain (PH domain)/Phosphotyrosine-binding domain (PTB)"/>
    <property type="match status" value="1"/>
</dbReference>
<dbReference type="PANTHER" id="PTHR10337:SF11">
    <property type="entry name" value="DSHC PROTEIN"/>
    <property type="match status" value="1"/>
</dbReference>
<dbReference type="InterPro" id="IPR011993">
    <property type="entry name" value="PH-like_dom_sf"/>
</dbReference>
<accession>A0ABM1T150</accession>
<dbReference type="PROSITE" id="PS01179">
    <property type="entry name" value="PID"/>
    <property type="match status" value="1"/>
</dbReference>
<feature type="region of interest" description="Disordered" evidence="3">
    <location>
        <begin position="423"/>
        <end position="447"/>
    </location>
</feature>
<sequence>MNSKHTTIQCVCVCVYFFSLQPRDSSVRTFRKPDAAAILSRSKPSSTLSESLPTVQPKIARHIEKQEVFRKAADLFSAHQGPEFADRYTRFTRSLSKVSDTPGHRTDMSRMGMCGNTNLSGFTGGWNFGSGEPDSFINKPPSGWLHSEQEVRKSGVCYELRYVGCLEVNTSMKSLDFDTRSQIAKECINRVCEAAGLKTSDKKRKVDKRISRMLSQRPNLDYAGSNVNLIITSSCLSLIVIESGEVVVNHEMPNISFASGGDGDTLDSIAYVAKDQQYGRACFVLECGGSLSQEVITTIGQAFEMRLKEFLQKTTYATNSSESHKMENPAFSRSQSFRADDPEYYNDIPGKIPPEEPPLVPPLPDYHAAAHNGGETEIHCTTVKQSLSSFASKSSASNSTQAMVLKQKGSTLLDKVIDLDHEGVPTNHLKQPEPEYVNTTKSSDNKDTGDLALVCISQPSTSLSPLLQEPPVSKAPFDMRSFEHNLSSNQHPFPPSTSCHGPLVSNKTTVHSPLKSVSPSNLKTVLQQEEWFHGPVSRKDSEALVVHDGDFLVRESQGSPDQYVLTGMKSGQRKQLLLVDPEGVVRTKDRTFESVSHLIHYHHNNSLPIISAESALFLRTAIPRTLK</sequence>
<reference evidence="7" key="1">
    <citation type="submission" date="2025-08" db="UniProtKB">
        <authorList>
            <consortium name="RefSeq"/>
        </authorList>
    </citation>
    <scope>IDENTIFICATION</scope>
    <source>
        <tissue evidence="7">Muscle</tissue>
    </source>
</reference>
<dbReference type="PRINTS" id="PR00629">
    <property type="entry name" value="SHCPIDOMAIN"/>
</dbReference>
<dbReference type="InterPro" id="IPR000980">
    <property type="entry name" value="SH2"/>
</dbReference>
<feature type="domain" description="SH2" evidence="5">
    <location>
        <begin position="531"/>
        <end position="622"/>
    </location>
</feature>
<dbReference type="PRINTS" id="PR00401">
    <property type="entry name" value="SH2DOMAIN"/>
</dbReference>
<protein>
    <submittedName>
        <fullName evidence="7">SHC-transforming protein 1-like isoform X1</fullName>
    </submittedName>
</protein>
<evidence type="ECO:0000259" key="4">
    <source>
        <dbReference type="PROSITE" id="PS01179"/>
    </source>
</evidence>